<dbReference type="GO" id="GO:0009360">
    <property type="term" value="C:DNA polymerase III complex"/>
    <property type="evidence" value="ECO:0007669"/>
    <property type="project" value="TreeGrafter"/>
</dbReference>
<dbReference type="EC" id="2.7.7.7" evidence="1"/>
<dbReference type="PANTHER" id="PTHR34388">
    <property type="entry name" value="DNA POLYMERASE III SUBUNIT DELTA"/>
    <property type="match status" value="1"/>
</dbReference>
<accession>A0A8J3GT01</accession>
<keyword evidence="10" id="KW-1185">Reference proteome</keyword>
<dbReference type="PANTHER" id="PTHR34388:SF1">
    <property type="entry name" value="DNA POLYMERASE III SUBUNIT DELTA"/>
    <property type="match status" value="1"/>
</dbReference>
<dbReference type="Gene3D" id="3.40.50.300">
    <property type="entry name" value="P-loop containing nucleotide triphosphate hydrolases"/>
    <property type="match status" value="1"/>
</dbReference>
<keyword evidence="4" id="KW-0235">DNA replication</keyword>
<evidence type="ECO:0000313" key="9">
    <source>
        <dbReference type="EMBL" id="GHF24738.1"/>
    </source>
</evidence>
<dbReference type="AlphaFoldDB" id="A0A8J3GT01"/>
<gene>
    <name evidence="9" type="ORF">GCM10011600_27340</name>
</gene>
<keyword evidence="5" id="KW-0239">DNA-directed DNA polymerase</keyword>
<dbReference type="InterPro" id="IPR027417">
    <property type="entry name" value="P-loop_NTPase"/>
</dbReference>
<dbReference type="GO" id="GO:0003887">
    <property type="term" value="F:DNA-directed DNA polymerase activity"/>
    <property type="evidence" value="ECO:0007669"/>
    <property type="project" value="UniProtKB-KW"/>
</dbReference>
<proteinExistence type="inferred from homology"/>
<sequence>MATTSRGRPASSRASIPQLPWDQVRPAPVVLVSGTETVLADRAIRLLRDILRAEDPSLEVSDIDAGAYAPGELLTLASPSLFAEPRLIRVENVDKMTDAFLDETLAYITAPADETYLVLRYPSGTRGKKLLDAIRAGTGGGIEVVCAELKRDSDKQDFVAAEFAAARRKITGPGLRALVSAFSDDLAELAAACQQLLADTVDDVTEETVARYYGGRVETSAFAVADAAIAGHHGEALGLLRHALASGADPVPMVAAFASKIRTMAKLAGQRGSSNELAQRFGLAPWQVDRAKRDLQGWTDAGLGRAIQALAEADAQVKGGGRDPVYALEVMIERLSDRSRR</sequence>
<evidence type="ECO:0000256" key="6">
    <source>
        <dbReference type="ARBA" id="ARBA00034754"/>
    </source>
</evidence>
<feature type="domain" description="DNA polymerase III delta subunit-like C-terminal" evidence="8">
    <location>
        <begin position="218"/>
        <end position="332"/>
    </location>
</feature>
<evidence type="ECO:0000256" key="4">
    <source>
        <dbReference type="ARBA" id="ARBA00022705"/>
    </source>
</evidence>
<organism evidence="9 10">
    <name type="scientific">Pseudolysinimonas yzui</name>
    <dbReference type="NCBI Taxonomy" id="2708254"/>
    <lineage>
        <taxon>Bacteria</taxon>
        <taxon>Bacillati</taxon>
        <taxon>Actinomycetota</taxon>
        <taxon>Actinomycetes</taxon>
        <taxon>Micrococcales</taxon>
        <taxon>Microbacteriaceae</taxon>
        <taxon>Pseudolysinimonas</taxon>
    </lineage>
</organism>
<dbReference type="InterPro" id="IPR008921">
    <property type="entry name" value="DNA_pol3_clamp-load_cplx_C"/>
</dbReference>
<protein>
    <recommendedName>
        <fullName evidence="1">DNA-directed DNA polymerase</fullName>
        <ecNumber evidence="1">2.7.7.7</ecNumber>
    </recommendedName>
</protein>
<comment type="catalytic activity">
    <reaction evidence="7">
        <text>DNA(n) + a 2'-deoxyribonucleoside 5'-triphosphate = DNA(n+1) + diphosphate</text>
        <dbReference type="Rhea" id="RHEA:22508"/>
        <dbReference type="Rhea" id="RHEA-COMP:17339"/>
        <dbReference type="Rhea" id="RHEA-COMP:17340"/>
        <dbReference type="ChEBI" id="CHEBI:33019"/>
        <dbReference type="ChEBI" id="CHEBI:61560"/>
        <dbReference type="ChEBI" id="CHEBI:173112"/>
        <dbReference type="EC" id="2.7.7.7"/>
    </reaction>
</comment>
<dbReference type="EMBL" id="BNAI01000008">
    <property type="protein sequence ID" value="GHF24738.1"/>
    <property type="molecule type" value="Genomic_DNA"/>
</dbReference>
<evidence type="ECO:0000259" key="8">
    <source>
        <dbReference type="Pfam" id="PF21694"/>
    </source>
</evidence>
<dbReference type="Gene3D" id="1.20.272.10">
    <property type="match status" value="1"/>
</dbReference>
<evidence type="ECO:0000256" key="2">
    <source>
        <dbReference type="ARBA" id="ARBA00022679"/>
    </source>
</evidence>
<dbReference type="InterPro" id="IPR048466">
    <property type="entry name" value="DNA_pol3_delta-like_C"/>
</dbReference>
<dbReference type="Proteomes" id="UP000617531">
    <property type="component" value="Unassembled WGS sequence"/>
</dbReference>
<evidence type="ECO:0000256" key="7">
    <source>
        <dbReference type="ARBA" id="ARBA00049244"/>
    </source>
</evidence>
<reference evidence="9" key="1">
    <citation type="journal article" date="2014" name="Int. J. Syst. Evol. Microbiol.">
        <title>Complete genome sequence of Corynebacterium casei LMG S-19264T (=DSM 44701T), isolated from a smear-ripened cheese.</title>
        <authorList>
            <consortium name="US DOE Joint Genome Institute (JGI-PGF)"/>
            <person name="Walter F."/>
            <person name="Albersmeier A."/>
            <person name="Kalinowski J."/>
            <person name="Ruckert C."/>
        </authorList>
    </citation>
    <scope>NUCLEOTIDE SEQUENCE</scope>
    <source>
        <strain evidence="9">CGMCC 1.16548</strain>
    </source>
</reference>
<name>A0A8J3GT01_9MICO</name>
<dbReference type="GO" id="GO:0006261">
    <property type="term" value="P:DNA-templated DNA replication"/>
    <property type="evidence" value="ECO:0007669"/>
    <property type="project" value="TreeGrafter"/>
</dbReference>
<dbReference type="SUPFAM" id="SSF48019">
    <property type="entry name" value="post-AAA+ oligomerization domain-like"/>
    <property type="match status" value="1"/>
</dbReference>
<evidence type="ECO:0000313" key="10">
    <source>
        <dbReference type="Proteomes" id="UP000617531"/>
    </source>
</evidence>
<keyword evidence="3" id="KW-0548">Nucleotidyltransferase</keyword>
<dbReference type="GO" id="GO:0003677">
    <property type="term" value="F:DNA binding"/>
    <property type="evidence" value="ECO:0007669"/>
    <property type="project" value="InterPro"/>
</dbReference>
<dbReference type="RefSeq" id="WP_191284095.1">
    <property type="nucleotide sequence ID" value="NZ_BNAI01000008.1"/>
</dbReference>
<comment type="caution">
    <text evidence="9">The sequence shown here is derived from an EMBL/GenBank/DDBJ whole genome shotgun (WGS) entry which is preliminary data.</text>
</comment>
<dbReference type="NCBIfam" id="TIGR01128">
    <property type="entry name" value="holA"/>
    <property type="match status" value="1"/>
</dbReference>
<dbReference type="Pfam" id="PF21694">
    <property type="entry name" value="DNA_pol3_delta_C"/>
    <property type="match status" value="1"/>
</dbReference>
<dbReference type="InterPro" id="IPR005790">
    <property type="entry name" value="DNA_polIII_delta"/>
</dbReference>
<evidence type="ECO:0000256" key="5">
    <source>
        <dbReference type="ARBA" id="ARBA00022932"/>
    </source>
</evidence>
<keyword evidence="2" id="KW-0808">Transferase</keyword>
<reference evidence="9" key="2">
    <citation type="submission" date="2020-09" db="EMBL/GenBank/DDBJ databases">
        <authorList>
            <person name="Sun Q."/>
            <person name="Zhou Y."/>
        </authorList>
    </citation>
    <scope>NUCLEOTIDE SEQUENCE</scope>
    <source>
        <strain evidence="9">CGMCC 1.16548</strain>
    </source>
</reference>
<evidence type="ECO:0000256" key="3">
    <source>
        <dbReference type="ARBA" id="ARBA00022695"/>
    </source>
</evidence>
<evidence type="ECO:0000256" key="1">
    <source>
        <dbReference type="ARBA" id="ARBA00012417"/>
    </source>
</evidence>
<comment type="similarity">
    <text evidence="6">Belongs to the DNA polymerase HolA subunit family.</text>
</comment>